<feature type="compositionally biased region" description="Basic and acidic residues" evidence="6">
    <location>
        <begin position="487"/>
        <end position="497"/>
    </location>
</feature>
<keyword evidence="3 7" id="KW-0812">Transmembrane</keyword>
<evidence type="ECO:0000256" key="3">
    <source>
        <dbReference type="ARBA" id="ARBA00022692"/>
    </source>
</evidence>
<feature type="region of interest" description="Disordered" evidence="6">
    <location>
        <begin position="990"/>
        <end position="1009"/>
    </location>
</feature>
<keyword evidence="4 7" id="KW-1133">Transmembrane helix</keyword>
<dbReference type="EMBL" id="JAVDPF010000019">
    <property type="protein sequence ID" value="KAL1874624.1"/>
    <property type="molecule type" value="Genomic_DNA"/>
</dbReference>
<evidence type="ECO:0000256" key="2">
    <source>
        <dbReference type="ARBA" id="ARBA00009824"/>
    </source>
</evidence>
<feature type="compositionally biased region" description="Polar residues" evidence="6">
    <location>
        <begin position="159"/>
        <end position="168"/>
    </location>
</feature>
<feature type="compositionally biased region" description="Polar residues" evidence="6">
    <location>
        <begin position="1047"/>
        <end position="1056"/>
    </location>
</feature>
<proteinExistence type="inferred from homology"/>
<feature type="compositionally biased region" description="Basic and acidic residues" evidence="6">
    <location>
        <begin position="990"/>
        <end position="1004"/>
    </location>
</feature>
<comment type="caution">
    <text evidence="8">The sequence shown here is derived from an EMBL/GenBank/DDBJ whole genome shotgun (WGS) entry which is preliminary data.</text>
</comment>
<gene>
    <name evidence="8" type="ORF">Plec18167_005856</name>
</gene>
<dbReference type="PANTHER" id="PTHR17920:SF3">
    <property type="entry name" value="TRANSMEMBRANE AND COILED-COIL DOMAIN-CONTAINING PROTEIN 4"/>
    <property type="match status" value="1"/>
</dbReference>
<sequence length="1184" mass="128296">MSTGAKATAASSSDPATTAGDPAELPSKQNNAVSGHDLAGGSGAQESSRAQDEQSSLNKAPPADVDSPVELDEFGLPIRVRSKPSRPTSDSSEGPEVFHEAADQIEEKEDPAVGKEGKQTDTEESTSNPQPQAAKQPKPSDEQTKSIEAVDVISHAQPGETNTSSVAADSTPAVENEKDQDAAKDASAEEKPKLDKTEPEEPLNKEEQSQTATADNAPDNGPYHKRHSGVKPSEWSHQGLMLHHDSEEESDEEDEVPWKAMPALGEFDVYDDYGRLVARGAKQEDDEAVYQGLGGAGKGYTRVQLDEDAQSVTSMDEDTSYLFKENGHTVGVDEELRDPTTQLQATKDLLTEGQRIAYVGVTRLSIYQMDNELRSIATTRGSKKALQGASDSIKKWGQMMMARLYAHMDIDTAEQIMIEQLAEHGVQPADLVRPLMQNARVKNPMAEELKSPKKQTSTPASPASKGPRGSLSTPTEASFELSSPPPYEEHKNDELPEVRTPSQLPTSENIDIDLRWTILCDLFLVLIADSSYDSRSRRLLERVGEAMEVPWVQICRFEKRVIDALEMQEESANSKETWDEADNMEHRRKMALKKKYMIMGLATVGGGLVIGLSAGLLAPVIGAGLAAGFTTIGISGTSAFLGGAGGTALIASGATLTGSTIAIRASHRRTGAVKTFEYRPLHNNKKVNLIVTVSGWMTGKVDDVRLPFSTVDPIMGDLYSVLWEPEMLRSMGDTINILATEALTQGLQQVLGSTVLVALMASLQLPIVLTKLSYLIDNPWNVSLVRANAAGLILADSLMARNLGNRPVTLLGFSLGARVIFSCLKELANKGAYGLIQNVYLFGSPVVAKKDEYLRARSVISGRFVNGYASNDWILGYLFRATSGGIMQVAGLAPVQGIPGLENIDVTSLVNGHMAYRAAMPRILREVGWEVISDEFAEIEDPDPENHAERQRELIREIDEARREAEQKPEKKRFGFFKRGKLAEKKAWETYDPNKSESGSRDSIDSSSTRAGSVLFDIDAIRAELAGEQIEVRQLESTLPPMKVELDTSSKPSSPATAERPASMQHSKSADASLPVPKTPISPDTKSPHDLYSHPEDDEVQMTFDTSYSGHDQHSSTFSRSQDEFSSPPPSRPGLHSSATMPAAVSIGSGAAVGGAIGLGLEENAWAQDEFGHGGDDEIQMTFE</sequence>
<dbReference type="InterPro" id="IPR007941">
    <property type="entry name" value="DUF726"/>
</dbReference>
<feature type="compositionally biased region" description="Basic and acidic residues" evidence="6">
    <location>
        <begin position="110"/>
        <end position="121"/>
    </location>
</feature>
<organism evidence="8 9">
    <name type="scientific">Paecilomyces lecythidis</name>
    <dbReference type="NCBI Taxonomy" id="3004212"/>
    <lineage>
        <taxon>Eukaryota</taxon>
        <taxon>Fungi</taxon>
        <taxon>Dikarya</taxon>
        <taxon>Ascomycota</taxon>
        <taxon>Pezizomycotina</taxon>
        <taxon>Eurotiomycetes</taxon>
        <taxon>Eurotiomycetidae</taxon>
        <taxon>Eurotiales</taxon>
        <taxon>Thermoascaceae</taxon>
        <taxon>Paecilomyces</taxon>
    </lineage>
</organism>
<feature type="region of interest" description="Disordered" evidence="6">
    <location>
        <begin position="1"/>
        <end position="238"/>
    </location>
</feature>
<dbReference type="InterPro" id="IPR029058">
    <property type="entry name" value="AB_hydrolase_fold"/>
</dbReference>
<feature type="compositionally biased region" description="Polar residues" evidence="6">
    <location>
        <begin position="1103"/>
        <end position="1120"/>
    </location>
</feature>
<accession>A0ABR3XG81</accession>
<feature type="region of interest" description="Disordered" evidence="6">
    <location>
        <begin position="1036"/>
        <end position="1142"/>
    </location>
</feature>
<evidence type="ECO:0000256" key="5">
    <source>
        <dbReference type="ARBA" id="ARBA00023136"/>
    </source>
</evidence>
<evidence type="ECO:0000313" key="9">
    <source>
        <dbReference type="Proteomes" id="UP001583193"/>
    </source>
</evidence>
<evidence type="ECO:0000313" key="8">
    <source>
        <dbReference type="EMBL" id="KAL1874624.1"/>
    </source>
</evidence>
<feature type="region of interest" description="Disordered" evidence="6">
    <location>
        <begin position="445"/>
        <end position="504"/>
    </location>
</feature>
<feature type="compositionally biased region" description="Basic and acidic residues" evidence="6">
    <location>
        <begin position="175"/>
        <end position="208"/>
    </location>
</feature>
<feature type="compositionally biased region" description="Basic and acidic residues" evidence="6">
    <location>
        <begin position="1086"/>
        <end position="1095"/>
    </location>
</feature>
<dbReference type="Proteomes" id="UP001583193">
    <property type="component" value="Unassembled WGS sequence"/>
</dbReference>
<protein>
    <recommendedName>
        <fullName evidence="10">DUF726-domain-containing protein</fullName>
    </recommendedName>
</protein>
<reference evidence="8 9" key="1">
    <citation type="journal article" date="2024" name="IMA Fungus">
        <title>IMA Genome - F19 : A genome assembly and annotation guide to empower mycologists, including annotated draft genome sequences of Ceratocystis pirilliformis, Diaporthe australafricana, Fusarium ophioides, Paecilomyces lecythidis, and Sporothrix stenoceras.</title>
        <authorList>
            <person name="Aylward J."/>
            <person name="Wilson A.M."/>
            <person name="Visagie C.M."/>
            <person name="Spraker J."/>
            <person name="Barnes I."/>
            <person name="Buitendag C."/>
            <person name="Ceriani C."/>
            <person name="Del Mar Angel L."/>
            <person name="du Plessis D."/>
            <person name="Fuchs T."/>
            <person name="Gasser K."/>
            <person name="Kramer D."/>
            <person name="Li W."/>
            <person name="Munsamy K."/>
            <person name="Piso A."/>
            <person name="Price J.L."/>
            <person name="Sonnekus B."/>
            <person name="Thomas C."/>
            <person name="van der Nest A."/>
            <person name="van Dijk A."/>
            <person name="van Heerden A."/>
            <person name="van Vuuren N."/>
            <person name="Yilmaz N."/>
            <person name="Duong T.A."/>
            <person name="van der Merwe N.A."/>
            <person name="Wingfield M.J."/>
            <person name="Wingfield B.D."/>
        </authorList>
    </citation>
    <scope>NUCLEOTIDE SEQUENCE [LARGE SCALE GENOMIC DNA]</scope>
    <source>
        <strain evidence="8 9">CMW 18167</strain>
    </source>
</reference>
<comment type="similarity">
    <text evidence="2">Belongs to the TMCO4 family.</text>
</comment>
<keyword evidence="9" id="KW-1185">Reference proteome</keyword>
<comment type="subcellular location">
    <subcellularLocation>
        <location evidence="1">Membrane</location>
        <topology evidence="1">Multi-pass membrane protein</topology>
    </subcellularLocation>
</comment>
<evidence type="ECO:0000256" key="7">
    <source>
        <dbReference type="SAM" id="Phobius"/>
    </source>
</evidence>
<feature type="transmembrane region" description="Helical" evidence="7">
    <location>
        <begin position="596"/>
        <end position="627"/>
    </location>
</feature>
<feature type="compositionally biased region" description="Polar residues" evidence="6">
    <location>
        <begin position="44"/>
        <end position="58"/>
    </location>
</feature>
<evidence type="ECO:0000256" key="1">
    <source>
        <dbReference type="ARBA" id="ARBA00004141"/>
    </source>
</evidence>
<evidence type="ECO:0008006" key="10">
    <source>
        <dbReference type="Google" id="ProtNLM"/>
    </source>
</evidence>
<dbReference type="PANTHER" id="PTHR17920">
    <property type="entry name" value="TRANSMEMBRANE AND COILED-COIL DOMAIN-CONTAINING PROTEIN 4 TMCO4"/>
    <property type="match status" value="1"/>
</dbReference>
<evidence type="ECO:0000256" key="6">
    <source>
        <dbReference type="SAM" id="MobiDB-lite"/>
    </source>
</evidence>
<dbReference type="SUPFAM" id="SSF53474">
    <property type="entry name" value="alpha/beta-Hydrolases"/>
    <property type="match status" value="1"/>
</dbReference>
<name>A0ABR3XG81_9EURO</name>
<keyword evidence="5 7" id="KW-0472">Membrane</keyword>
<feature type="compositionally biased region" description="Low complexity" evidence="6">
    <location>
        <begin position="1"/>
        <end position="19"/>
    </location>
</feature>
<evidence type="ECO:0000256" key="4">
    <source>
        <dbReference type="ARBA" id="ARBA00022989"/>
    </source>
</evidence>
<dbReference type="Pfam" id="PF05277">
    <property type="entry name" value="DUF726"/>
    <property type="match status" value="1"/>
</dbReference>